<reference evidence="2 3" key="1">
    <citation type="journal article" date="2015" name="Genome Announc.">
        <title>Expanding the biotechnology potential of lactobacilli through comparative genomics of 213 strains and associated genera.</title>
        <authorList>
            <person name="Sun Z."/>
            <person name="Harris H.M."/>
            <person name="McCann A."/>
            <person name="Guo C."/>
            <person name="Argimon S."/>
            <person name="Zhang W."/>
            <person name="Yang X."/>
            <person name="Jeffery I.B."/>
            <person name="Cooney J.C."/>
            <person name="Kagawa T.F."/>
            <person name="Liu W."/>
            <person name="Song Y."/>
            <person name="Salvetti E."/>
            <person name="Wrobel A."/>
            <person name="Rasinkangas P."/>
            <person name="Parkhill J."/>
            <person name="Rea M.C."/>
            <person name="O'Sullivan O."/>
            <person name="Ritari J."/>
            <person name="Douillard F.P."/>
            <person name="Paul Ross R."/>
            <person name="Yang R."/>
            <person name="Briner A.E."/>
            <person name="Felis G.E."/>
            <person name="de Vos W.M."/>
            <person name="Barrangou R."/>
            <person name="Klaenhammer T.R."/>
            <person name="Caufield P.W."/>
            <person name="Cui Y."/>
            <person name="Zhang H."/>
            <person name="O'Toole P.W."/>
        </authorList>
    </citation>
    <scope>NUCLEOTIDE SEQUENCE [LARGE SCALE GENOMIC DNA]</scope>
    <source>
        <strain evidence="2 3">DSM 23365</strain>
    </source>
</reference>
<dbReference type="CDD" id="cd00229">
    <property type="entry name" value="SGNH_hydrolase"/>
    <property type="match status" value="1"/>
</dbReference>
<dbReference type="EMBL" id="AYZM01000125">
    <property type="protein sequence ID" value="KRN21138.1"/>
    <property type="molecule type" value="Genomic_DNA"/>
</dbReference>
<proteinExistence type="predicted"/>
<keyword evidence="3" id="KW-1185">Reference proteome</keyword>
<dbReference type="PATRIC" id="fig|1423804.4.peg.1353"/>
<dbReference type="Pfam" id="PF13472">
    <property type="entry name" value="Lipase_GDSL_2"/>
    <property type="match status" value="1"/>
</dbReference>
<sequence length="356" mass="40618">MKLRKLRYWIVAAFAVLLVGGIAAFVPLNGNAKQVKVIKTDAMRVHAYALKQRAVGYSSLKLTDEVKLENKQHEMAWYRDKYADVKIDGQKTRLYHVSNRANNHSFWIKTSDLKTITSASFHPKGQALTPYHGKIGVVGDSIPAGWDGYHFNHGNSYFDWFGKYINMDPKNQYSFAVPDAKIVGHRYATYALSGNRVGQDLKSQIEQHKGQFQQLNYLYVAIGVNDYTNKSGSGSLKHIAKTLSERLDWLQKLNPKMMIIGILPMNRYTYKGNDCSNFKNDRDFTLNEERDALRKVYDDHHMAVIDFNELAPELITPKNRLATLNDGILHPTIRTDQELGRVLAQTFEDKTGQKES</sequence>
<accession>A0A0R2EXF4</accession>
<dbReference type="SUPFAM" id="SSF52266">
    <property type="entry name" value="SGNH hydrolase"/>
    <property type="match status" value="1"/>
</dbReference>
<dbReference type="RefSeq" id="WP_054737296.1">
    <property type="nucleotide sequence ID" value="NZ_AYZM01000125.1"/>
</dbReference>
<protein>
    <recommendedName>
        <fullName evidence="1">SGNH hydrolase-type esterase domain-containing protein</fullName>
    </recommendedName>
</protein>
<evidence type="ECO:0000313" key="3">
    <source>
        <dbReference type="Proteomes" id="UP000051442"/>
    </source>
</evidence>
<dbReference type="Proteomes" id="UP000051442">
    <property type="component" value="Unassembled WGS sequence"/>
</dbReference>
<dbReference type="STRING" id="1423804.FD14_GL001258"/>
<feature type="domain" description="SGNH hydrolase-type esterase" evidence="1">
    <location>
        <begin position="137"/>
        <end position="332"/>
    </location>
</feature>
<dbReference type="Gene3D" id="3.40.50.1110">
    <property type="entry name" value="SGNH hydrolase"/>
    <property type="match status" value="1"/>
</dbReference>
<organism evidence="2 3">
    <name type="scientific">Secundilactobacillus similis DSM 23365 = JCM 2765</name>
    <dbReference type="NCBI Taxonomy" id="1423804"/>
    <lineage>
        <taxon>Bacteria</taxon>
        <taxon>Bacillati</taxon>
        <taxon>Bacillota</taxon>
        <taxon>Bacilli</taxon>
        <taxon>Lactobacillales</taxon>
        <taxon>Lactobacillaceae</taxon>
        <taxon>Secundilactobacillus</taxon>
    </lineage>
</organism>
<dbReference type="InterPro" id="IPR013830">
    <property type="entry name" value="SGNH_hydro"/>
</dbReference>
<dbReference type="AlphaFoldDB" id="A0A0R2EXF4"/>
<evidence type="ECO:0000259" key="1">
    <source>
        <dbReference type="Pfam" id="PF13472"/>
    </source>
</evidence>
<gene>
    <name evidence="2" type="ORF">FD14_GL001258</name>
</gene>
<comment type="caution">
    <text evidence="2">The sequence shown here is derived from an EMBL/GenBank/DDBJ whole genome shotgun (WGS) entry which is preliminary data.</text>
</comment>
<dbReference type="InterPro" id="IPR036514">
    <property type="entry name" value="SGNH_hydro_sf"/>
</dbReference>
<evidence type="ECO:0000313" key="2">
    <source>
        <dbReference type="EMBL" id="KRN21138.1"/>
    </source>
</evidence>
<name>A0A0R2EXF4_9LACO</name>